<feature type="chain" id="PRO_5040407840" description="Secreted protein" evidence="1">
    <location>
        <begin position="22"/>
        <end position="78"/>
    </location>
</feature>
<evidence type="ECO:0000313" key="3">
    <source>
        <dbReference type="Proteomes" id="UP000886523"/>
    </source>
</evidence>
<protein>
    <recommendedName>
        <fullName evidence="4">Secreted protein</fullName>
    </recommendedName>
</protein>
<name>A0A9P6DZC9_9AGAM</name>
<dbReference type="Proteomes" id="UP000886523">
    <property type="component" value="Unassembled WGS sequence"/>
</dbReference>
<evidence type="ECO:0000313" key="2">
    <source>
        <dbReference type="EMBL" id="KAF9519382.1"/>
    </source>
</evidence>
<proteinExistence type="predicted"/>
<comment type="caution">
    <text evidence="2">The sequence shown here is derived from an EMBL/GenBank/DDBJ whole genome shotgun (WGS) entry which is preliminary data.</text>
</comment>
<evidence type="ECO:0000256" key="1">
    <source>
        <dbReference type="SAM" id="SignalP"/>
    </source>
</evidence>
<keyword evidence="1" id="KW-0732">Signal</keyword>
<reference evidence="2" key="1">
    <citation type="journal article" date="2020" name="Nat. Commun.">
        <title>Large-scale genome sequencing of mycorrhizal fungi provides insights into the early evolution of symbiotic traits.</title>
        <authorList>
            <person name="Miyauchi S."/>
            <person name="Kiss E."/>
            <person name="Kuo A."/>
            <person name="Drula E."/>
            <person name="Kohler A."/>
            <person name="Sanchez-Garcia M."/>
            <person name="Morin E."/>
            <person name="Andreopoulos B."/>
            <person name="Barry K.W."/>
            <person name="Bonito G."/>
            <person name="Buee M."/>
            <person name="Carver A."/>
            <person name="Chen C."/>
            <person name="Cichocki N."/>
            <person name="Clum A."/>
            <person name="Culley D."/>
            <person name="Crous P.W."/>
            <person name="Fauchery L."/>
            <person name="Girlanda M."/>
            <person name="Hayes R.D."/>
            <person name="Keri Z."/>
            <person name="LaButti K."/>
            <person name="Lipzen A."/>
            <person name="Lombard V."/>
            <person name="Magnuson J."/>
            <person name="Maillard F."/>
            <person name="Murat C."/>
            <person name="Nolan M."/>
            <person name="Ohm R.A."/>
            <person name="Pangilinan J."/>
            <person name="Pereira M.F."/>
            <person name="Perotto S."/>
            <person name="Peter M."/>
            <person name="Pfister S."/>
            <person name="Riley R."/>
            <person name="Sitrit Y."/>
            <person name="Stielow J.B."/>
            <person name="Szollosi G."/>
            <person name="Zifcakova L."/>
            <person name="Stursova M."/>
            <person name="Spatafora J.W."/>
            <person name="Tedersoo L."/>
            <person name="Vaario L.M."/>
            <person name="Yamada A."/>
            <person name="Yan M."/>
            <person name="Wang P."/>
            <person name="Xu J."/>
            <person name="Bruns T."/>
            <person name="Baldrian P."/>
            <person name="Vilgalys R."/>
            <person name="Dunand C."/>
            <person name="Henrissat B."/>
            <person name="Grigoriev I.V."/>
            <person name="Hibbett D."/>
            <person name="Nagy L.G."/>
            <person name="Martin F.M."/>
        </authorList>
    </citation>
    <scope>NUCLEOTIDE SEQUENCE</scope>
    <source>
        <strain evidence="2">UP504</strain>
    </source>
</reference>
<feature type="signal peptide" evidence="1">
    <location>
        <begin position="1"/>
        <end position="21"/>
    </location>
</feature>
<sequence>MYKSTTPIYQSYLFLLLSAIASPSNLSNSCASLGTLYTVKKDTSVLLQSRPGYWTFNATMTGPRIPSWIAQAVALTSR</sequence>
<keyword evidence="3" id="KW-1185">Reference proteome</keyword>
<evidence type="ECO:0008006" key="4">
    <source>
        <dbReference type="Google" id="ProtNLM"/>
    </source>
</evidence>
<dbReference type="EMBL" id="MU128918">
    <property type="protein sequence ID" value="KAF9519382.1"/>
    <property type="molecule type" value="Genomic_DNA"/>
</dbReference>
<gene>
    <name evidence="2" type="ORF">BS47DRAFT_30936</name>
</gene>
<dbReference type="AlphaFoldDB" id="A0A9P6DZC9"/>
<accession>A0A9P6DZC9</accession>
<organism evidence="2 3">
    <name type="scientific">Hydnum rufescens UP504</name>
    <dbReference type="NCBI Taxonomy" id="1448309"/>
    <lineage>
        <taxon>Eukaryota</taxon>
        <taxon>Fungi</taxon>
        <taxon>Dikarya</taxon>
        <taxon>Basidiomycota</taxon>
        <taxon>Agaricomycotina</taxon>
        <taxon>Agaricomycetes</taxon>
        <taxon>Cantharellales</taxon>
        <taxon>Hydnaceae</taxon>
        <taxon>Hydnum</taxon>
    </lineage>
</organism>